<feature type="region of interest" description="Disordered" evidence="1">
    <location>
        <begin position="86"/>
        <end position="208"/>
    </location>
</feature>
<evidence type="ECO:0000313" key="3">
    <source>
        <dbReference type="EMBL" id="PNH02710.1"/>
    </source>
</evidence>
<dbReference type="Proteomes" id="UP000236333">
    <property type="component" value="Unassembled WGS sequence"/>
</dbReference>
<feature type="compositionally biased region" description="Low complexity" evidence="1">
    <location>
        <begin position="97"/>
        <end position="123"/>
    </location>
</feature>
<keyword evidence="4" id="KW-1185">Reference proteome</keyword>
<dbReference type="AlphaFoldDB" id="A0A2J7ZR44"/>
<evidence type="ECO:0000256" key="1">
    <source>
        <dbReference type="SAM" id="MobiDB-lite"/>
    </source>
</evidence>
<sequence length="208" mass="20936">MEFMSLGTLSLTITLSLYFTVDEPLQGASPEVLAVLIVALNVALLIFFLCAIARPHWPATSRWVRESTKDLKARLMACAGACPRPSCTLRRSGGSKGSSSNAGKGAVGQQRQQQGVSAAGVAGKPREGGLGNGSGDAAAALQDSGVASRSASAISAAEAAQPATPAQGLQPAGPPGQGMTRGGPASGWDSTTDASSRSGIVGIQMADR</sequence>
<organism evidence="3 4">
    <name type="scientific">Tetrabaena socialis</name>
    <dbReference type="NCBI Taxonomy" id="47790"/>
    <lineage>
        <taxon>Eukaryota</taxon>
        <taxon>Viridiplantae</taxon>
        <taxon>Chlorophyta</taxon>
        <taxon>core chlorophytes</taxon>
        <taxon>Chlorophyceae</taxon>
        <taxon>CS clade</taxon>
        <taxon>Chlamydomonadales</taxon>
        <taxon>Tetrabaenaceae</taxon>
        <taxon>Tetrabaena</taxon>
    </lineage>
</organism>
<evidence type="ECO:0008006" key="5">
    <source>
        <dbReference type="Google" id="ProtNLM"/>
    </source>
</evidence>
<comment type="caution">
    <text evidence="3">The sequence shown here is derived from an EMBL/GenBank/DDBJ whole genome shotgun (WGS) entry which is preliminary data.</text>
</comment>
<evidence type="ECO:0000313" key="4">
    <source>
        <dbReference type="Proteomes" id="UP000236333"/>
    </source>
</evidence>
<accession>A0A2J7ZR44</accession>
<feature type="transmembrane region" description="Helical" evidence="2">
    <location>
        <begin position="32"/>
        <end position="53"/>
    </location>
</feature>
<keyword evidence="2" id="KW-0812">Transmembrane</keyword>
<dbReference type="EMBL" id="PGGS01000607">
    <property type="protein sequence ID" value="PNH02710.1"/>
    <property type="molecule type" value="Genomic_DNA"/>
</dbReference>
<feature type="compositionally biased region" description="Low complexity" evidence="1">
    <location>
        <begin position="144"/>
        <end position="171"/>
    </location>
</feature>
<keyword evidence="2" id="KW-0472">Membrane</keyword>
<feature type="compositionally biased region" description="Polar residues" evidence="1">
    <location>
        <begin position="188"/>
        <end position="198"/>
    </location>
</feature>
<reference evidence="3 4" key="1">
    <citation type="journal article" date="2017" name="Mol. Biol. Evol.">
        <title>The 4-celled Tetrabaena socialis nuclear genome reveals the essential components for genetic control of cell number at the origin of multicellularity in the volvocine lineage.</title>
        <authorList>
            <person name="Featherston J."/>
            <person name="Arakaki Y."/>
            <person name="Hanschen E.R."/>
            <person name="Ferris P.J."/>
            <person name="Michod R.E."/>
            <person name="Olson B.J.S.C."/>
            <person name="Nozaki H."/>
            <person name="Durand P.M."/>
        </authorList>
    </citation>
    <scope>NUCLEOTIDE SEQUENCE [LARGE SCALE GENOMIC DNA]</scope>
    <source>
        <strain evidence="3 4">NIES-571</strain>
    </source>
</reference>
<protein>
    <recommendedName>
        <fullName evidence="5">TRP C-terminal domain-containing protein</fullName>
    </recommendedName>
</protein>
<evidence type="ECO:0000256" key="2">
    <source>
        <dbReference type="SAM" id="Phobius"/>
    </source>
</evidence>
<gene>
    <name evidence="3" type="ORF">TSOC_011290</name>
</gene>
<keyword evidence="2" id="KW-1133">Transmembrane helix</keyword>
<feature type="compositionally biased region" description="Gly residues" evidence="1">
    <location>
        <begin position="175"/>
        <end position="185"/>
    </location>
</feature>
<proteinExistence type="predicted"/>
<name>A0A2J7ZR44_9CHLO</name>